<dbReference type="EnsemblMetazoa" id="XM_026446339">
    <property type="protein sequence ID" value="XP_026302124"/>
    <property type="gene ID" value="LOC113219418"/>
</dbReference>
<accession>A0A8B8HHM8</accession>
<dbReference type="GeneID" id="113219418"/>
<sequence>MLCNSEIDRSFKTFQVLYLILFLFNICIQLSITLSVPNMNYNTTATMLANESSSNNSIGDNLYVIKAMVYEIGILTDADNTTNNNTERHEEVKLSFYNPPNENNGS</sequence>
<dbReference type="OrthoDB" id="8119829at2759"/>
<reference evidence="5" key="2">
    <citation type="submission" date="2025-04" db="UniProtKB">
        <authorList>
            <consortium name="RefSeq"/>
        </authorList>
    </citation>
    <scope>IDENTIFICATION</scope>
    <source>
        <strain evidence="5">DH4</strain>
        <tissue evidence="5">Whole body</tissue>
    </source>
</reference>
<reference evidence="3" key="1">
    <citation type="submission" date="2021-01" db="UniProtKB">
        <authorList>
            <consortium name="EnsemblMetazoa"/>
        </authorList>
    </citation>
    <scope>IDENTIFICATION</scope>
    <source>
        <strain evidence="3">DH4</strain>
    </source>
</reference>
<keyword evidence="2" id="KW-0812">Transmembrane</keyword>
<keyword evidence="4" id="KW-1185">Reference proteome</keyword>
<dbReference type="KEGG" id="ame:113219418"/>
<evidence type="ECO:0000313" key="3">
    <source>
        <dbReference type="EnsemblMetazoa" id="XP_026302124"/>
    </source>
</evidence>
<proteinExistence type="predicted"/>
<gene>
    <name evidence="5" type="primary">LOC113219418</name>
</gene>
<accession>A0A7M7MYD9</accession>
<reference evidence="4" key="3">
    <citation type="submission" date="2025-05" db="UniProtKB">
        <authorList>
            <consortium name="RefSeq"/>
        </authorList>
    </citation>
    <scope>NUCLEOTIDE SEQUENCE [LARGE SCALE GENOMIC DNA]</scope>
    <source>
        <strain evidence="4">DH4</strain>
    </source>
</reference>
<evidence type="ECO:0000256" key="2">
    <source>
        <dbReference type="SAM" id="Phobius"/>
    </source>
</evidence>
<name>A0A7M7MYD9_APIME</name>
<dbReference type="AlphaFoldDB" id="A0A7M7MYD9"/>
<evidence type="ECO:0000313" key="5">
    <source>
        <dbReference type="RefSeq" id="XP_026302124.1"/>
    </source>
</evidence>
<feature type="transmembrane region" description="Helical" evidence="2">
    <location>
        <begin position="16"/>
        <end position="36"/>
    </location>
</feature>
<dbReference type="Proteomes" id="UP000005203">
    <property type="component" value="Linkage group LG1"/>
</dbReference>
<organism evidence="3">
    <name type="scientific">Apis mellifera</name>
    <name type="common">Honeybee</name>
    <dbReference type="NCBI Taxonomy" id="7460"/>
    <lineage>
        <taxon>Eukaryota</taxon>
        <taxon>Metazoa</taxon>
        <taxon>Ecdysozoa</taxon>
        <taxon>Arthropoda</taxon>
        <taxon>Hexapoda</taxon>
        <taxon>Insecta</taxon>
        <taxon>Pterygota</taxon>
        <taxon>Neoptera</taxon>
        <taxon>Endopterygota</taxon>
        <taxon>Hymenoptera</taxon>
        <taxon>Apocrita</taxon>
        <taxon>Aculeata</taxon>
        <taxon>Apoidea</taxon>
        <taxon>Anthophila</taxon>
        <taxon>Apidae</taxon>
        <taxon>Apis</taxon>
    </lineage>
</organism>
<feature type="region of interest" description="Disordered" evidence="1">
    <location>
        <begin position="80"/>
        <end position="106"/>
    </location>
</feature>
<evidence type="ECO:0000313" key="4">
    <source>
        <dbReference type="Proteomes" id="UP000005203"/>
    </source>
</evidence>
<evidence type="ECO:0000256" key="1">
    <source>
        <dbReference type="SAM" id="MobiDB-lite"/>
    </source>
</evidence>
<keyword evidence="2" id="KW-0472">Membrane</keyword>
<protein>
    <submittedName>
        <fullName evidence="5">Uncharacterized protein LOC113219418</fullName>
    </submittedName>
</protein>
<dbReference type="RefSeq" id="XP_026302124.1">
    <property type="nucleotide sequence ID" value="XM_026446339.1"/>
</dbReference>
<keyword evidence="2" id="KW-1133">Transmembrane helix</keyword>